<dbReference type="EMBL" id="WKQN01000003">
    <property type="protein sequence ID" value="MSC62780.1"/>
    <property type="molecule type" value="Genomic_DNA"/>
</dbReference>
<dbReference type="InterPro" id="IPR052934">
    <property type="entry name" value="Methyl-DNA_Rec/Restrict_Enz"/>
</dbReference>
<dbReference type="SMART" id="SM00382">
    <property type="entry name" value="AAA"/>
    <property type="match status" value="1"/>
</dbReference>
<name>A0A844DQZ3_9FIRM</name>
<accession>A0A844DQZ3</accession>
<proteinExistence type="predicted"/>
<dbReference type="AlphaFoldDB" id="A0A844DQZ3"/>
<gene>
    <name evidence="2" type="ORF">GKD95_05365</name>
</gene>
<comment type="caution">
    <text evidence="2">The sequence shown here is derived from an EMBL/GenBank/DDBJ whole genome shotgun (WGS) entry which is preliminary data.</text>
</comment>
<feature type="domain" description="AAA+ ATPase" evidence="1">
    <location>
        <begin position="282"/>
        <end position="595"/>
    </location>
</feature>
<reference evidence="2 3" key="1">
    <citation type="journal article" date="2019" name="Nat. Med.">
        <title>A library of human gut bacterial isolates paired with longitudinal multiomics data enables mechanistic microbiome research.</title>
        <authorList>
            <person name="Poyet M."/>
            <person name="Groussin M."/>
            <person name="Gibbons S.M."/>
            <person name="Avila-Pacheco J."/>
            <person name="Jiang X."/>
            <person name="Kearney S.M."/>
            <person name="Perrotta A.R."/>
            <person name="Berdy B."/>
            <person name="Zhao S."/>
            <person name="Lieberman T.D."/>
            <person name="Swanson P.K."/>
            <person name="Smith M."/>
            <person name="Roesemann S."/>
            <person name="Alexander J.E."/>
            <person name="Rich S.A."/>
            <person name="Livny J."/>
            <person name="Vlamakis H."/>
            <person name="Clish C."/>
            <person name="Bullock K."/>
            <person name="Deik A."/>
            <person name="Scott J."/>
            <person name="Pierce K.A."/>
            <person name="Xavier R.J."/>
            <person name="Alm E.J."/>
        </authorList>
    </citation>
    <scope>NUCLEOTIDE SEQUENCE [LARGE SCALE GENOMIC DNA]</scope>
    <source>
        <strain evidence="2 3">BIOML-A1</strain>
    </source>
</reference>
<dbReference type="RefSeq" id="WP_154276767.1">
    <property type="nucleotide sequence ID" value="NZ_WKQN01000003.1"/>
</dbReference>
<dbReference type="PANTHER" id="PTHR37291">
    <property type="entry name" value="5-METHYLCYTOSINE-SPECIFIC RESTRICTION ENZYME B"/>
    <property type="match status" value="1"/>
</dbReference>
<evidence type="ECO:0000313" key="2">
    <source>
        <dbReference type="EMBL" id="MSC62780.1"/>
    </source>
</evidence>
<dbReference type="SUPFAM" id="SSF52540">
    <property type="entry name" value="P-loop containing nucleoside triphosphate hydrolases"/>
    <property type="match status" value="1"/>
</dbReference>
<dbReference type="Gene3D" id="3.40.50.300">
    <property type="entry name" value="P-loop containing nucleotide triphosphate hydrolases"/>
    <property type="match status" value="2"/>
</dbReference>
<organism evidence="2 3">
    <name type="scientific">Faecalibacterium prausnitzii</name>
    <dbReference type="NCBI Taxonomy" id="853"/>
    <lineage>
        <taxon>Bacteria</taxon>
        <taxon>Bacillati</taxon>
        <taxon>Bacillota</taxon>
        <taxon>Clostridia</taxon>
        <taxon>Eubacteriales</taxon>
        <taxon>Oscillospiraceae</taxon>
        <taxon>Faecalibacterium</taxon>
    </lineage>
</organism>
<dbReference type="Pfam" id="PF07728">
    <property type="entry name" value="AAA_5"/>
    <property type="match status" value="1"/>
</dbReference>
<dbReference type="Proteomes" id="UP000461506">
    <property type="component" value="Unassembled WGS sequence"/>
</dbReference>
<evidence type="ECO:0000313" key="3">
    <source>
        <dbReference type="Proteomes" id="UP000461506"/>
    </source>
</evidence>
<dbReference type="InterPro" id="IPR027417">
    <property type="entry name" value="P-loop_NTPase"/>
</dbReference>
<evidence type="ECO:0000259" key="1">
    <source>
        <dbReference type="SMART" id="SM00382"/>
    </source>
</evidence>
<dbReference type="PANTHER" id="PTHR37291:SF1">
    <property type="entry name" value="TYPE IV METHYL-DIRECTED RESTRICTION ENZYME ECOKMCRB SUBUNIT"/>
    <property type="match status" value="1"/>
</dbReference>
<sequence length="698" mass="79860">MAIPKLKKQDVIDALKFIDENGVLEHNTSVKYVLVSEDGKKYPPKYVVAVADHLANSTDILTESFNSVDAKNYLESLGFSIETKQQEKFELSITAESVESTDERFTMNNLSLGDNYKPLDACFKRANGDVIKRAYSKGERRNSNQTLPRIACQVFEKQLAALSVEDKENFPVCKYNPDSDVIRGIYASVDDFKKHRNTIEYLTYGYDNGRQFVIYCWNIFSTIIFVQECLKRFGESGDQFILTYREKDEKETAAAETEAAVQEELVQQFKGYRNPFSSMLIESKNLIFRGAPGTGKSYLAKEIAVDIISNGYFDDYTLLTDEQKKQVEFVQFHPSYDYSDFVEGLRPKINDDGTMGFELQDGIFKKFVARARKNYEDSQKSRETVEKEVTVQESMTDFFSGVEFGVDTFKTINGNEFTITGVDDGHIHISIPRNASVNRLALSLDEVRKMLESGQKFEKIKDITSFFGKTFATQGYSYDFAIYKAIKAKKSTISKAKAKQEELKKYIFIIDEINRGEISKIFGELFFAIDPGYRGKAGEISTQYSNLHSDPGEKLYIPENVYIIGTMNDIDRSVDSFDFAMRRRFRFVELRADERLEMLASLENEELEAEAIRRMAALNKAIAEVEDLNENYQIGASYFLKLKTLDFDQLWTDYLQPLLQEYIQGMYGEEGIMNRFARAYGYQKPARGDANEAAQDQG</sequence>
<protein>
    <submittedName>
        <fullName evidence="2">AAA domain-containing protein</fullName>
    </submittedName>
</protein>
<dbReference type="GO" id="GO:0016887">
    <property type="term" value="F:ATP hydrolysis activity"/>
    <property type="evidence" value="ECO:0007669"/>
    <property type="project" value="InterPro"/>
</dbReference>
<dbReference type="InterPro" id="IPR003593">
    <property type="entry name" value="AAA+_ATPase"/>
</dbReference>
<dbReference type="InterPro" id="IPR011704">
    <property type="entry name" value="ATPase_dyneun-rel_AAA"/>
</dbReference>
<dbReference type="GO" id="GO:0005524">
    <property type="term" value="F:ATP binding"/>
    <property type="evidence" value="ECO:0007669"/>
    <property type="project" value="InterPro"/>
</dbReference>